<organism evidence="1 2">
    <name type="scientific">Bonamia ostreae</name>
    <dbReference type="NCBI Taxonomy" id="126728"/>
    <lineage>
        <taxon>Eukaryota</taxon>
        <taxon>Sar</taxon>
        <taxon>Rhizaria</taxon>
        <taxon>Endomyxa</taxon>
        <taxon>Ascetosporea</taxon>
        <taxon>Haplosporida</taxon>
        <taxon>Bonamia</taxon>
    </lineage>
</organism>
<reference evidence="1 2" key="1">
    <citation type="journal article" date="2024" name="BMC Biol.">
        <title>Comparative genomics of Ascetosporea gives new insight into the evolutionary basis for animal parasitism in Rhizaria.</title>
        <authorList>
            <person name="Hiltunen Thoren M."/>
            <person name="Onut-Brannstrom I."/>
            <person name="Alfjorden A."/>
            <person name="Peckova H."/>
            <person name="Swords F."/>
            <person name="Hooper C."/>
            <person name="Holzer A.S."/>
            <person name="Bass D."/>
            <person name="Burki F."/>
        </authorList>
    </citation>
    <scope>NUCLEOTIDE SEQUENCE [LARGE SCALE GENOMIC DNA]</scope>
    <source>
        <strain evidence="1">20-A016</strain>
    </source>
</reference>
<comment type="caution">
    <text evidence="1">The sequence shown here is derived from an EMBL/GenBank/DDBJ whole genome shotgun (WGS) entry which is preliminary data.</text>
</comment>
<evidence type="ECO:0000313" key="2">
    <source>
        <dbReference type="Proteomes" id="UP001439008"/>
    </source>
</evidence>
<accession>A0ABV2AIU0</accession>
<evidence type="ECO:0000313" key="1">
    <source>
        <dbReference type="EMBL" id="MES1919162.1"/>
    </source>
</evidence>
<gene>
    <name evidence="1" type="ORF">MHBO_001026</name>
</gene>
<sequence length="249" mass="28018">MADSEKCVSEQIKQSDSCIFVCKFADSLFGVPGQEKTELEVFCNKGKWVYMSKIGDNKQQNNLFDSYGQISPQFSCVALKNDQNYCSLKEFDGSAITFKYGVKGVGTDQNVVVECNGGDKMNLHCRDKNLINSANLIVTNVKEVTDFCKDIYCSNKVLHENTGSEIVIVCPKEKNYFGDQCAIYCNTEKQVLNLLAPVTMSTVKCSEQFKWIIANDPTVDFYDISNPVRCRCFCTTLKIKIFCVTNFPN</sequence>
<dbReference type="Proteomes" id="UP001439008">
    <property type="component" value="Unassembled WGS sequence"/>
</dbReference>
<dbReference type="EMBL" id="JBDODL010000213">
    <property type="protein sequence ID" value="MES1919162.1"/>
    <property type="molecule type" value="Genomic_DNA"/>
</dbReference>
<keyword evidence="2" id="KW-1185">Reference proteome</keyword>
<name>A0ABV2AIU0_9EUKA</name>
<protein>
    <submittedName>
        <fullName evidence="1">Uncharacterized protein</fullName>
    </submittedName>
</protein>
<proteinExistence type="predicted"/>